<keyword evidence="1" id="KW-1133">Transmembrane helix</keyword>
<evidence type="ECO:0000256" key="1">
    <source>
        <dbReference type="SAM" id="Phobius"/>
    </source>
</evidence>
<evidence type="ECO:0000256" key="2">
    <source>
        <dbReference type="SAM" id="SignalP"/>
    </source>
</evidence>
<dbReference type="OrthoDB" id="5950063at2759"/>
<evidence type="ECO:0000313" key="4">
    <source>
        <dbReference type="Proteomes" id="UP000502823"/>
    </source>
</evidence>
<dbReference type="GO" id="GO:0005739">
    <property type="term" value="C:mitochondrion"/>
    <property type="evidence" value="ECO:0007669"/>
    <property type="project" value="TreeGrafter"/>
</dbReference>
<dbReference type="FunCoup" id="A0A6L2PM55">
    <property type="interactions" value="371"/>
</dbReference>
<dbReference type="GO" id="GO:0007399">
    <property type="term" value="P:nervous system development"/>
    <property type="evidence" value="ECO:0007669"/>
    <property type="project" value="TreeGrafter"/>
</dbReference>
<keyword evidence="4" id="KW-1185">Reference proteome</keyword>
<evidence type="ECO:0000313" key="3">
    <source>
        <dbReference type="EMBL" id="GFG32182.1"/>
    </source>
</evidence>
<keyword evidence="1" id="KW-0472">Membrane</keyword>
<evidence type="ECO:0008006" key="5">
    <source>
        <dbReference type="Google" id="ProtNLM"/>
    </source>
</evidence>
<accession>A0A6L2PM55</accession>
<dbReference type="AlphaFoldDB" id="A0A6L2PM55"/>
<reference evidence="4" key="1">
    <citation type="submission" date="2020-01" db="EMBL/GenBank/DDBJ databases">
        <title>Draft genome sequence of the Termite Coptotermes fromosanus.</title>
        <authorList>
            <person name="Itakura S."/>
            <person name="Yosikawa Y."/>
            <person name="Umezawa K."/>
        </authorList>
    </citation>
    <scope>NUCLEOTIDE SEQUENCE [LARGE SCALE GENOMIC DNA]</scope>
</reference>
<feature type="chain" id="PRO_5026979880" description="Transmembrane protein 223" evidence="2">
    <location>
        <begin position="20"/>
        <end position="273"/>
    </location>
</feature>
<dbReference type="InterPro" id="IPR045325">
    <property type="entry name" value="TMEM70/TMEM186/TMEM223"/>
</dbReference>
<feature type="signal peptide" evidence="2">
    <location>
        <begin position="1"/>
        <end position="19"/>
    </location>
</feature>
<comment type="caution">
    <text evidence="3">The sequence shown here is derived from an EMBL/GenBank/DDBJ whole genome shotgun (WGS) entry which is preliminary data.</text>
</comment>
<dbReference type="InParanoid" id="A0A6L2PM55"/>
<gene>
    <name evidence="3" type="ORF">Cfor_04524</name>
</gene>
<proteinExistence type="predicted"/>
<name>A0A6L2PM55_COPFO</name>
<organism evidence="3 4">
    <name type="scientific">Coptotermes formosanus</name>
    <name type="common">Formosan subterranean termite</name>
    <dbReference type="NCBI Taxonomy" id="36987"/>
    <lineage>
        <taxon>Eukaryota</taxon>
        <taxon>Metazoa</taxon>
        <taxon>Ecdysozoa</taxon>
        <taxon>Arthropoda</taxon>
        <taxon>Hexapoda</taxon>
        <taxon>Insecta</taxon>
        <taxon>Pterygota</taxon>
        <taxon>Neoptera</taxon>
        <taxon>Polyneoptera</taxon>
        <taxon>Dictyoptera</taxon>
        <taxon>Blattodea</taxon>
        <taxon>Blattoidea</taxon>
        <taxon>Termitoidae</taxon>
        <taxon>Rhinotermitidae</taxon>
        <taxon>Coptotermes</taxon>
    </lineage>
</organism>
<dbReference type="Pfam" id="PF06979">
    <property type="entry name" value="TMEM70"/>
    <property type="match status" value="1"/>
</dbReference>
<feature type="transmembrane region" description="Helical" evidence="1">
    <location>
        <begin position="170"/>
        <end position="190"/>
    </location>
</feature>
<dbReference type="PANTHER" id="PTHR14549:SF2">
    <property type="entry name" value="TRANSMEMBRANE PROTEIN 223"/>
    <property type="match status" value="1"/>
</dbReference>
<sequence>MGKWSVFMLLFACFGHVEGKGTAVPVHVVKAYKWTRYVAPLIRNLSAGCRKGWCRSVSYYRNKMKAFQSLNCTRVSPLTFTTNLNPKAFVCASVLEVNTKVVKDVILYRYDNPKFFRIVNIFALCQFGFWTYLSHFAFTTLKDAPVPNDTENLPWWRRINLGENKYRNTLTVLSFLIGYGILTAACLFTLKSVRYLILRKGGDKLTFVTYTPFGKNRMMTVDVSSEESRQNARVQLPIKVKGYHLYFVLDMRGEFRNPKLFDSTAGLKRVWRN</sequence>
<dbReference type="PANTHER" id="PTHR14549">
    <property type="entry name" value="TRANSMEMBRANE PROTEIN 223"/>
    <property type="match status" value="1"/>
</dbReference>
<dbReference type="EMBL" id="BLKM01004697">
    <property type="protein sequence ID" value="GFG32182.1"/>
    <property type="molecule type" value="Genomic_DNA"/>
</dbReference>
<dbReference type="InterPro" id="IPR026100">
    <property type="entry name" value="Tmem223"/>
</dbReference>
<keyword evidence="2" id="KW-0732">Signal</keyword>
<keyword evidence="1" id="KW-0812">Transmembrane</keyword>
<protein>
    <recommendedName>
        <fullName evidence="5">Transmembrane protein 223</fullName>
    </recommendedName>
</protein>
<dbReference type="Proteomes" id="UP000502823">
    <property type="component" value="Unassembled WGS sequence"/>
</dbReference>